<dbReference type="Pfam" id="PF13481">
    <property type="entry name" value="AAA_25"/>
    <property type="match status" value="1"/>
</dbReference>
<dbReference type="InterPro" id="IPR027417">
    <property type="entry name" value="P-loop_NTPase"/>
</dbReference>
<proteinExistence type="predicted"/>
<name>A0ABV8L0H3_9NOCA</name>
<accession>A0ABV8L0H3</accession>
<dbReference type="Proteomes" id="UP001595767">
    <property type="component" value="Unassembled WGS sequence"/>
</dbReference>
<sequence>MTQEEKPMFMRFRFDRAAIAHGTLSAIFGRTGKGAIAAIAGCSTPGDQYNKPVGKASFFSNTVRGRRELVAWSQRNEKAGLNSFLNSALWPASAVKAEPKPLGRGNYSPLKFWCLWSDLDEKPGKPINRELLRKLMRKGCVVTHSGGVGPDGRQRMHIRVLLDAPMADADEFRHLNQWLASALNADAKFNEYNWLTMPESQRFKPDYPADGRPVSVVRVEDEKRWSRAELEALFAEYAPEVAAPTVSTDVAASAPKPARGLLKGALYRDLRDAADNASDRSGAAFAVMKVCVRAELDIDTAAGILWHARSTERAREKYDGSEAKMLGDVTRMWPRAIAAVAAEADVPQKKPKADRAEGWTLDELMRVTFPALRFIAEGLVTEGLALIVASPKTGKSFWLLELALSVAQGVPAFGSIHTAPGEVLYLNLEGGGGRSIQSRVKVLTATNAPKPIHQIHFKTEWDSMNDGGIEALDDWLTEHPDCTLVVVDTLAAFKGEPRSKSSDPFAADYGPAKQLSDLAHKHRCAIAVAHHDRKAESDDFVDSISGTKGLTAAADVLIILRRARNKPEGRMLLVAREMEGNDWNVLFEDGRWRIADEIELEEAKGTAKGKVLKALGFDTLTAHEVHTRIIEAGDQMSPGNVSTTLSRLRDDGLVVRKGNTYSRA</sequence>
<organism evidence="1 2">
    <name type="scientific">Nocardia rhizosphaerae</name>
    <dbReference type="NCBI Taxonomy" id="1691571"/>
    <lineage>
        <taxon>Bacteria</taxon>
        <taxon>Bacillati</taxon>
        <taxon>Actinomycetota</taxon>
        <taxon>Actinomycetes</taxon>
        <taxon>Mycobacteriales</taxon>
        <taxon>Nocardiaceae</taxon>
        <taxon>Nocardia</taxon>
    </lineage>
</organism>
<dbReference type="Gene3D" id="3.40.50.300">
    <property type="entry name" value="P-loop containing nucleotide triphosphate hydrolases"/>
    <property type="match status" value="1"/>
</dbReference>
<protein>
    <submittedName>
        <fullName evidence="1">AAA family ATPase</fullName>
    </submittedName>
</protein>
<dbReference type="RefSeq" id="WP_378546091.1">
    <property type="nucleotide sequence ID" value="NZ_JBHSBA010000003.1"/>
</dbReference>
<reference evidence="2" key="1">
    <citation type="journal article" date="2019" name="Int. J. Syst. Evol. Microbiol.">
        <title>The Global Catalogue of Microorganisms (GCM) 10K type strain sequencing project: providing services to taxonomists for standard genome sequencing and annotation.</title>
        <authorList>
            <consortium name="The Broad Institute Genomics Platform"/>
            <consortium name="The Broad Institute Genome Sequencing Center for Infectious Disease"/>
            <person name="Wu L."/>
            <person name="Ma J."/>
        </authorList>
    </citation>
    <scope>NUCLEOTIDE SEQUENCE [LARGE SCALE GENOMIC DNA]</scope>
    <source>
        <strain evidence="2">CGMCC 4.7204</strain>
    </source>
</reference>
<gene>
    <name evidence="1" type="ORF">ACFOW8_05015</name>
</gene>
<evidence type="ECO:0000313" key="2">
    <source>
        <dbReference type="Proteomes" id="UP001595767"/>
    </source>
</evidence>
<dbReference type="SUPFAM" id="SSF52540">
    <property type="entry name" value="P-loop containing nucleoside triphosphate hydrolases"/>
    <property type="match status" value="1"/>
</dbReference>
<evidence type="ECO:0000313" key="1">
    <source>
        <dbReference type="EMBL" id="MFC4124282.1"/>
    </source>
</evidence>
<dbReference type="EMBL" id="JBHSBA010000003">
    <property type="protein sequence ID" value="MFC4124282.1"/>
    <property type="molecule type" value="Genomic_DNA"/>
</dbReference>
<comment type="caution">
    <text evidence="1">The sequence shown here is derived from an EMBL/GenBank/DDBJ whole genome shotgun (WGS) entry which is preliminary data.</text>
</comment>
<keyword evidence="2" id="KW-1185">Reference proteome</keyword>